<dbReference type="STRING" id="40149.A0A0E0DE81"/>
<keyword evidence="3" id="KW-1185">Reference proteome</keyword>
<evidence type="ECO:0000313" key="2">
    <source>
        <dbReference type="EnsemblPlants" id="OMERI04G11340.1"/>
    </source>
</evidence>
<dbReference type="HOGENOM" id="CLU_098826_0_0_1"/>
<dbReference type="eggNOG" id="KOG1237">
    <property type="taxonomic scope" value="Eukaryota"/>
</dbReference>
<dbReference type="Gramene" id="OMERI04G11340.1">
    <property type="protein sequence ID" value="OMERI04G11340.1"/>
    <property type="gene ID" value="OMERI04G11340"/>
</dbReference>
<feature type="compositionally biased region" description="Pro residues" evidence="1">
    <location>
        <begin position="180"/>
        <end position="198"/>
    </location>
</feature>
<organism evidence="2">
    <name type="scientific">Oryza meridionalis</name>
    <dbReference type="NCBI Taxonomy" id="40149"/>
    <lineage>
        <taxon>Eukaryota</taxon>
        <taxon>Viridiplantae</taxon>
        <taxon>Streptophyta</taxon>
        <taxon>Embryophyta</taxon>
        <taxon>Tracheophyta</taxon>
        <taxon>Spermatophyta</taxon>
        <taxon>Magnoliopsida</taxon>
        <taxon>Liliopsida</taxon>
        <taxon>Poales</taxon>
        <taxon>Poaceae</taxon>
        <taxon>BOP clade</taxon>
        <taxon>Oryzoideae</taxon>
        <taxon>Oryzeae</taxon>
        <taxon>Oryzinae</taxon>
        <taxon>Oryza</taxon>
    </lineage>
</organism>
<reference evidence="2" key="1">
    <citation type="submission" date="2015-04" db="UniProtKB">
        <authorList>
            <consortium name="EnsemblPlants"/>
        </authorList>
    </citation>
    <scope>IDENTIFICATION</scope>
</reference>
<dbReference type="EnsemblPlants" id="OMERI04G11340.1">
    <property type="protein sequence ID" value="OMERI04G11340.1"/>
    <property type="gene ID" value="OMERI04G11340"/>
</dbReference>
<protein>
    <submittedName>
        <fullName evidence="2">Uncharacterized protein</fullName>
    </submittedName>
</protein>
<reference evidence="2" key="2">
    <citation type="submission" date="2018-05" db="EMBL/GenBank/DDBJ databases">
        <title>OmerRS3 (Oryza meridionalis Reference Sequence Version 3).</title>
        <authorList>
            <person name="Zhang J."/>
            <person name="Kudrna D."/>
            <person name="Lee S."/>
            <person name="Talag J."/>
            <person name="Welchert J."/>
            <person name="Wing R.A."/>
        </authorList>
    </citation>
    <scope>NUCLEOTIDE SEQUENCE [LARGE SCALE GENOMIC DNA]</scope>
    <source>
        <strain evidence="2">cv. OR44</strain>
    </source>
</reference>
<evidence type="ECO:0000313" key="3">
    <source>
        <dbReference type="Proteomes" id="UP000008021"/>
    </source>
</evidence>
<feature type="region of interest" description="Disordered" evidence="1">
    <location>
        <begin position="180"/>
        <end position="204"/>
    </location>
</feature>
<accession>A0A0E0DE81</accession>
<evidence type="ECO:0000256" key="1">
    <source>
        <dbReference type="SAM" id="MobiDB-lite"/>
    </source>
</evidence>
<proteinExistence type="predicted"/>
<dbReference type="Proteomes" id="UP000008021">
    <property type="component" value="Chromosome 4"/>
</dbReference>
<name>A0A0E0DE81_9ORYZ</name>
<feature type="region of interest" description="Disordered" evidence="1">
    <location>
        <begin position="1"/>
        <end position="99"/>
    </location>
</feature>
<sequence length="253" mass="26622">MAGTPVGDGASTRLRRQGPPGRALVPPVSRETASGIANEGGGDIRAAEKGAEEDGGGEAVEGGGGPPPGGDGDRGPWSGSSTGGCQRGSRRWHQRPGGSPLMRIAQMLVASARRWGVEVPVDRSRLHESGIEGQPKLEHTEQFVCLDKAAVETPEDRAPSSSAWRLCVSLRYGVAMPVSPSSPPPPCFRSPPPPFRPRGPPRRARPLPPMNWIDPLAAGEQGQFCLIKPHSSENAQNGQNGKVAISARFILAF</sequence>
<dbReference type="AlphaFoldDB" id="A0A0E0DE81"/>